<reference evidence="1 2" key="1">
    <citation type="submission" date="2018-03" db="EMBL/GenBank/DDBJ databases">
        <title>Aquarubrobacter algicola gen. nov., sp. nov., a novel actinobacterium isolated from shallow eutrophic lake during the end of cyanobacterial harmful algal blooms.</title>
        <authorList>
            <person name="Chun S.J."/>
        </authorList>
    </citation>
    <scope>NUCLEOTIDE SEQUENCE [LARGE SCALE GENOMIC DNA]</scope>
    <source>
        <strain evidence="1 2">Seoho-28</strain>
    </source>
</reference>
<dbReference type="Proteomes" id="UP000240739">
    <property type="component" value="Unassembled WGS sequence"/>
</dbReference>
<dbReference type="OrthoDB" id="9801773at2"/>
<comment type="caution">
    <text evidence="1">The sequence shown here is derived from an EMBL/GenBank/DDBJ whole genome shotgun (WGS) entry which is preliminary data.</text>
</comment>
<dbReference type="Pfam" id="PF10604">
    <property type="entry name" value="Polyketide_cyc2"/>
    <property type="match status" value="1"/>
</dbReference>
<evidence type="ECO:0000313" key="1">
    <source>
        <dbReference type="EMBL" id="PTL54915.1"/>
    </source>
</evidence>
<dbReference type="Gene3D" id="3.30.530.20">
    <property type="match status" value="1"/>
</dbReference>
<dbReference type="InterPro" id="IPR023393">
    <property type="entry name" value="START-like_dom_sf"/>
</dbReference>
<name>A0A2T4UCF2_9ACTN</name>
<accession>A0A2T4UCF2</accession>
<proteinExistence type="predicted"/>
<dbReference type="InterPro" id="IPR019587">
    <property type="entry name" value="Polyketide_cyclase/dehydratase"/>
</dbReference>
<keyword evidence="2" id="KW-1185">Reference proteome</keyword>
<sequence length="167" mass="18901">MRIHTLQRRQVLDGTPAEVFPFFADATNLEAITPPLLRFRVITPAPIEMAVGTLIEYRLRIHGLPIRWQTLIQRWDADARTPSFVDTQLRGPYALWHHTHTFEPVGDDRTEMTDTVRYAIGFGPLGDLAHTLFVRRDVEAIFEHRARVTPALVAADIARRAAVPASA</sequence>
<gene>
    <name evidence="1" type="ORF">C7Y72_20280</name>
</gene>
<dbReference type="EMBL" id="PYYB01000004">
    <property type="protein sequence ID" value="PTL54915.1"/>
    <property type="molecule type" value="Genomic_DNA"/>
</dbReference>
<organism evidence="1 2">
    <name type="scientific">Paraconexibacter algicola</name>
    <dbReference type="NCBI Taxonomy" id="2133960"/>
    <lineage>
        <taxon>Bacteria</taxon>
        <taxon>Bacillati</taxon>
        <taxon>Actinomycetota</taxon>
        <taxon>Thermoleophilia</taxon>
        <taxon>Solirubrobacterales</taxon>
        <taxon>Paraconexibacteraceae</taxon>
        <taxon>Paraconexibacter</taxon>
    </lineage>
</organism>
<evidence type="ECO:0000313" key="2">
    <source>
        <dbReference type="Proteomes" id="UP000240739"/>
    </source>
</evidence>
<dbReference type="RefSeq" id="WP_107571015.1">
    <property type="nucleotide sequence ID" value="NZ_PYYB01000004.1"/>
</dbReference>
<dbReference type="AlphaFoldDB" id="A0A2T4UCF2"/>
<protein>
    <submittedName>
        <fullName evidence="1">CDP-paratose 2-epimerase</fullName>
    </submittedName>
</protein>
<dbReference type="CDD" id="cd07820">
    <property type="entry name" value="SRPBCC_3"/>
    <property type="match status" value="1"/>
</dbReference>
<dbReference type="SUPFAM" id="SSF55961">
    <property type="entry name" value="Bet v1-like"/>
    <property type="match status" value="1"/>
</dbReference>